<dbReference type="PANTHER" id="PTHR12780">
    <property type="entry name" value="RNA POLYMERASE III DNA DIRECTED , 39KD SUBUNIT-RELATED"/>
    <property type="match status" value="1"/>
</dbReference>
<dbReference type="GO" id="GO:0005737">
    <property type="term" value="C:cytoplasm"/>
    <property type="evidence" value="ECO:0007669"/>
    <property type="project" value="UniProtKB-ARBA"/>
</dbReference>
<keyword evidence="8" id="KW-1185">Reference proteome</keyword>
<dbReference type="Proteomes" id="UP001377567">
    <property type="component" value="Unassembled WGS sequence"/>
</dbReference>
<evidence type="ECO:0000313" key="8">
    <source>
        <dbReference type="Proteomes" id="UP001377567"/>
    </source>
</evidence>
<dbReference type="PIRSF" id="PIRSF028763">
    <property type="entry name" value="RNA_pol_Rpc34"/>
    <property type="match status" value="1"/>
</dbReference>
<dbReference type="InterPro" id="IPR016049">
    <property type="entry name" value="RNA_pol_Rpc34-like"/>
</dbReference>
<proteinExistence type="inferred from homology"/>
<sequence>MSGVPSQNAAVKLSDVASSLHMQMMSGGAGKLYTQQDLQTVTGLKSLAELMLIIQELVDKNLVKLVKQGGDLKFQAVDTSEAAKKSSMSAEEALVYSYIEASGREGIWSKTIKARTNLHQHVVSKCLKALESQRYVKSVKSVKFPTRKIYMLYSLQPSVEVTGGPWFTEGELDVEFINSLLTIVWRFVAEQTFPGGASAPASACATGADAAQYAPNVRNWSSTREILAFIASAQVANVELSPRDIRALCEVLVYDDKLERAGGAAGAAAGEDNYRVTLQSLLQLGAGGESAGSAAQGDAGADDSDAAGDSDAEGFSVYDYYNGLPPASGDREVVYFDEWTL</sequence>
<comment type="function">
    <text evidence="6">DNA-dependent RNA polymerase catalyzes the transcription of DNA into RNA using the four ribonucleoside triphosphates as substrates. Specific peripheric component of RNA polymerase III which synthesizes small RNAs, such as 5S rRNA and tRNAs.</text>
</comment>
<keyword evidence="3 6" id="KW-0240">DNA-directed RNA polymerase</keyword>
<evidence type="ECO:0000256" key="2">
    <source>
        <dbReference type="ARBA" id="ARBA00011038"/>
    </source>
</evidence>
<accession>A0AAV5RWB6</accession>
<dbReference type="AlphaFoldDB" id="A0AAV5RWB6"/>
<evidence type="ECO:0000313" key="7">
    <source>
        <dbReference type="EMBL" id="GMM54941.1"/>
    </source>
</evidence>
<name>A0AAV5RWB6_MAUHU</name>
<dbReference type="FunFam" id="1.10.10.10:FF:000116">
    <property type="entry name" value="DNA-directed RNA polymerase III subunit RPC6"/>
    <property type="match status" value="1"/>
</dbReference>
<evidence type="ECO:0000256" key="3">
    <source>
        <dbReference type="ARBA" id="ARBA00022478"/>
    </source>
</evidence>
<organism evidence="7 8">
    <name type="scientific">Maudiozyma humilis</name>
    <name type="common">Sour dough yeast</name>
    <name type="synonym">Kazachstania humilis</name>
    <dbReference type="NCBI Taxonomy" id="51915"/>
    <lineage>
        <taxon>Eukaryota</taxon>
        <taxon>Fungi</taxon>
        <taxon>Dikarya</taxon>
        <taxon>Ascomycota</taxon>
        <taxon>Saccharomycotina</taxon>
        <taxon>Saccharomycetes</taxon>
        <taxon>Saccharomycetales</taxon>
        <taxon>Saccharomycetaceae</taxon>
        <taxon>Maudiozyma</taxon>
    </lineage>
</organism>
<evidence type="ECO:0000256" key="5">
    <source>
        <dbReference type="ARBA" id="ARBA00023242"/>
    </source>
</evidence>
<dbReference type="InterPro" id="IPR036388">
    <property type="entry name" value="WH-like_DNA-bd_sf"/>
</dbReference>
<keyword evidence="5 6" id="KW-0539">Nucleus</keyword>
<dbReference type="Gene3D" id="1.10.10.10">
    <property type="entry name" value="Winged helix-like DNA-binding domain superfamily/Winged helix DNA-binding domain"/>
    <property type="match status" value="1"/>
</dbReference>
<dbReference type="GO" id="GO:0005654">
    <property type="term" value="C:nucleoplasm"/>
    <property type="evidence" value="ECO:0007669"/>
    <property type="project" value="UniProtKB-ARBA"/>
</dbReference>
<dbReference type="SUPFAM" id="SSF46785">
    <property type="entry name" value="Winged helix' DNA-binding domain"/>
    <property type="match status" value="1"/>
</dbReference>
<reference evidence="7 8" key="1">
    <citation type="journal article" date="2023" name="Elife">
        <title>Identification of key yeast species and microbe-microbe interactions impacting larval growth of Drosophila in the wild.</title>
        <authorList>
            <person name="Mure A."/>
            <person name="Sugiura Y."/>
            <person name="Maeda R."/>
            <person name="Honda K."/>
            <person name="Sakurai N."/>
            <person name="Takahashi Y."/>
            <person name="Watada M."/>
            <person name="Katoh T."/>
            <person name="Gotoh A."/>
            <person name="Gotoh Y."/>
            <person name="Taniguchi I."/>
            <person name="Nakamura K."/>
            <person name="Hayashi T."/>
            <person name="Katayama T."/>
            <person name="Uemura T."/>
            <person name="Hattori Y."/>
        </authorList>
    </citation>
    <scope>NUCLEOTIDE SEQUENCE [LARGE SCALE GENOMIC DNA]</scope>
    <source>
        <strain evidence="7 8">KH-74</strain>
    </source>
</reference>
<dbReference type="GO" id="GO:0006383">
    <property type="term" value="P:transcription by RNA polymerase III"/>
    <property type="evidence" value="ECO:0007669"/>
    <property type="project" value="UniProtKB-UniRule"/>
</dbReference>
<evidence type="ECO:0000256" key="6">
    <source>
        <dbReference type="PIRNR" id="PIRNR028763"/>
    </source>
</evidence>
<keyword evidence="4 6" id="KW-0804">Transcription</keyword>
<protein>
    <recommendedName>
        <fullName evidence="6">DNA-directed RNA polymerase III subunit RPC6</fullName>
        <shortName evidence="6">RNA polymerase III subunit C6</shortName>
    </recommendedName>
</protein>
<evidence type="ECO:0000256" key="4">
    <source>
        <dbReference type="ARBA" id="ARBA00023163"/>
    </source>
</evidence>
<dbReference type="Pfam" id="PF05158">
    <property type="entry name" value="RNA_pol_Rpc34"/>
    <property type="match status" value="1"/>
</dbReference>
<dbReference type="EMBL" id="BTGD01000003">
    <property type="protein sequence ID" value="GMM54941.1"/>
    <property type="molecule type" value="Genomic_DNA"/>
</dbReference>
<comment type="similarity">
    <text evidence="2 6">Belongs to the eukaryotic RPC34/RPC39 RNA polymerase subunit family.</text>
</comment>
<dbReference type="InterPro" id="IPR007832">
    <property type="entry name" value="RNA_pol_Rpc34"/>
</dbReference>
<gene>
    <name evidence="7" type="ORF">DAKH74_015570</name>
</gene>
<dbReference type="GO" id="GO:0005666">
    <property type="term" value="C:RNA polymerase III complex"/>
    <property type="evidence" value="ECO:0007669"/>
    <property type="project" value="UniProtKB-UniRule"/>
</dbReference>
<comment type="caution">
    <text evidence="7">The sequence shown here is derived from an EMBL/GenBank/DDBJ whole genome shotgun (WGS) entry which is preliminary data.</text>
</comment>
<comment type="subcellular location">
    <subcellularLocation>
        <location evidence="1 6">Nucleus</location>
    </subcellularLocation>
</comment>
<dbReference type="InterPro" id="IPR036390">
    <property type="entry name" value="WH_DNA-bd_sf"/>
</dbReference>
<evidence type="ECO:0000256" key="1">
    <source>
        <dbReference type="ARBA" id="ARBA00004123"/>
    </source>
</evidence>